<dbReference type="EMBL" id="MSCH01000003">
    <property type="protein sequence ID" value="PQJ53321.1"/>
    <property type="molecule type" value="Genomic_DNA"/>
</dbReference>
<protein>
    <submittedName>
        <fullName evidence="2">Uncharacterized protein</fullName>
    </submittedName>
</protein>
<comment type="caution">
    <text evidence="2">The sequence shown here is derived from an EMBL/GenBank/DDBJ whole genome shotgun (WGS) entry which is preliminary data.</text>
</comment>
<feature type="transmembrane region" description="Helical" evidence="1">
    <location>
        <begin position="7"/>
        <end position="25"/>
    </location>
</feature>
<dbReference type="OrthoDB" id="6400831at2"/>
<dbReference type="Proteomes" id="UP000239007">
    <property type="component" value="Unassembled WGS sequence"/>
</dbReference>
<feature type="transmembrane region" description="Helical" evidence="1">
    <location>
        <begin position="103"/>
        <end position="122"/>
    </location>
</feature>
<keyword evidence="1" id="KW-0472">Membrane</keyword>
<proteinExistence type="predicted"/>
<feature type="transmembrane region" description="Helical" evidence="1">
    <location>
        <begin position="128"/>
        <end position="149"/>
    </location>
</feature>
<name>A0A2S7UVN5_9GAMM</name>
<evidence type="ECO:0000313" key="2">
    <source>
        <dbReference type="EMBL" id="PQJ53321.1"/>
    </source>
</evidence>
<evidence type="ECO:0000256" key="1">
    <source>
        <dbReference type="SAM" id="Phobius"/>
    </source>
</evidence>
<feature type="transmembrane region" description="Helical" evidence="1">
    <location>
        <begin position="170"/>
        <end position="191"/>
    </location>
</feature>
<keyword evidence="3" id="KW-1185">Reference proteome</keyword>
<organism evidence="2 3">
    <name type="scientific">Psychrosphaera saromensis</name>
    <dbReference type="NCBI Taxonomy" id="716813"/>
    <lineage>
        <taxon>Bacteria</taxon>
        <taxon>Pseudomonadati</taxon>
        <taxon>Pseudomonadota</taxon>
        <taxon>Gammaproteobacteria</taxon>
        <taxon>Alteromonadales</taxon>
        <taxon>Pseudoalteromonadaceae</taxon>
        <taxon>Psychrosphaera</taxon>
    </lineage>
</organism>
<keyword evidence="1" id="KW-1133">Transmembrane helix</keyword>
<reference evidence="2 3" key="1">
    <citation type="submission" date="2016-12" db="EMBL/GenBank/DDBJ databases">
        <title>Diversity of luminous bacteria.</title>
        <authorList>
            <person name="Yoshizawa S."/>
            <person name="Kogure K."/>
        </authorList>
    </citation>
    <scope>NUCLEOTIDE SEQUENCE [LARGE SCALE GENOMIC DNA]</scope>
    <source>
        <strain evidence="2 3">SA4-48</strain>
    </source>
</reference>
<dbReference type="AlphaFoldDB" id="A0A2S7UVN5"/>
<feature type="transmembrane region" description="Helical" evidence="1">
    <location>
        <begin position="203"/>
        <end position="226"/>
    </location>
</feature>
<evidence type="ECO:0000313" key="3">
    <source>
        <dbReference type="Proteomes" id="UP000239007"/>
    </source>
</evidence>
<dbReference type="RefSeq" id="WP_105051802.1">
    <property type="nucleotide sequence ID" value="NZ_BMYG01000003.1"/>
</dbReference>
<keyword evidence="1" id="KW-0812">Transmembrane</keyword>
<gene>
    <name evidence="2" type="ORF">BTO11_06330</name>
</gene>
<sequence length="234" mass="27331">MYLIRDWIEKAITATLALVFIYLGYLSFDYPLYFDRLFILVLLVLIATFKVNKNLFSIGLILLLERVLAALLFEISSEIMSKVAVYCLGLFFMYKLKFDKQVFSILLPIWLGSICAEIYWFVTNYPAPRIHTYIGLIYLNLVTRFFLIFRGHILNSKLTFRISSLPLDWNLYRIAGFYNLVIAAIIIEYIIRHMTSAKPMLVYTNYSGITQLTTLVTLYLILSYVLNSKFRLKA</sequence>
<accession>A0A2S7UVN5</accession>